<sequence>MGREYHIYRWLCPRYSRASPKADVSAYEEDAERDGWEPVRVDEQVLGIQTSAIEEKCQVFETPIVCCLTLSARFEPSNP</sequence>
<keyword evidence="2" id="KW-1185">Reference proteome</keyword>
<name>A0ACD3A9K2_9AGAR</name>
<evidence type="ECO:0000313" key="2">
    <source>
        <dbReference type="Proteomes" id="UP000308600"/>
    </source>
</evidence>
<dbReference type="Proteomes" id="UP000308600">
    <property type="component" value="Unassembled WGS sequence"/>
</dbReference>
<protein>
    <submittedName>
        <fullName evidence="1">Uncharacterized protein</fullName>
    </submittedName>
</protein>
<accession>A0ACD3A9K2</accession>
<gene>
    <name evidence="1" type="ORF">BDN72DRAFT_903130</name>
</gene>
<proteinExistence type="predicted"/>
<organism evidence="1 2">
    <name type="scientific">Pluteus cervinus</name>
    <dbReference type="NCBI Taxonomy" id="181527"/>
    <lineage>
        <taxon>Eukaryota</taxon>
        <taxon>Fungi</taxon>
        <taxon>Dikarya</taxon>
        <taxon>Basidiomycota</taxon>
        <taxon>Agaricomycotina</taxon>
        <taxon>Agaricomycetes</taxon>
        <taxon>Agaricomycetidae</taxon>
        <taxon>Agaricales</taxon>
        <taxon>Pluteineae</taxon>
        <taxon>Pluteaceae</taxon>
        <taxon>Pluteus</taxon>
    </lineage>
</organism>
<reference evidence="1 2" key="1">
    <citation type="journal article" date="2019" name="Nat. Ecol. Evol.">
        <title>Megaphylogeny resolves global patterns of mushroom evolution.</title>
        <authorList>
            <person name="Varga T."/>
            <person name="Krizsan K."/>
            <person name="Foldi C."/>
            <person name="Dima B."/>
            <person name="Sanchez-Garcia M."/>
            <person name="Sanchez-Ramirez S."/>
            <person name="Szollosi G.J."/>
            <person name="Szarkandi J.G."/>
            <person name="Papp V."/>
            <person name="Albert L."/>
            <person name="Andreopoulos W."/>
            <person name="Angelini C."/>
            <person name="Antonin V."/>
            <person name="Barry K.W."/>
            <person name="Bougher N.L."/>
            <person name="Buchanan P."/>
            <person name="Buyck B."/>
            <person name="Bense V."/>
            <person name="Catcheside P."/>
            <person name="Chovatia M."/>
            <person name="Cooper J."/>
            <person name="Damon W."/>
            <person name="Desjardin D."/>
            <person name="Finy P."/>
            <person name="Geml J."/>
            <person name="Haridas S."/>
            <person name="Hughes K."/>
            <person name="Justo A."/>
            <person name="Karasinski D."/>
            <person name="Kautmanova I."/>
            <person name="Kiss B."/>
            <person name="Kocsube S."/>
            <person name="Kotiranta H."/>
            <person name="LaButti K.M."/>
            <person name="Lechner B.E."/>
            <person name="Liimatainen K."/>
            <person name="Lipzen A."/>
            <person name="Lukacs Z."/>
            <person name="Mihaltcheva S."/>
            <person name="Morgado L.N."/>
            <person name="Niskanen T."/>
            <person name="Noordeloos M.E."/>
            <person name="Ohm R.A."/>
            <person name="Ortiz-Santana B."/>
            <person name="Ovrebo C."/>
            <person name="Racz N."/>
            <person name="Riley R."/>
            <person name="Savchenko A."/>
            <person name="Shiryaev A."/>
            <person name="Soop K."/>
            <person name="Spirin V."/>
            <person name="Szebenyi C."/>
            <person name="Tomsovsky M."/>
            <person name="Tulloss R.E."/>
            <person name="Uehling J."/>
            <person name="Grigoriev I.V."/>
            <person name="Vagvolgyi C."/>
            <person name="Papp T."/>
            <person name="Martin F.M."/>
            <person name="Miettinen O."/>
            <person name="Hibbett D.S."/>
            <person name="Nagy L.G."/>
        </authorList>
    </citation>
    <scope>NUCLEOTIDE SEQUENCE [LARGE SCALE GENOMIC DNA]</scope>
    <source>
        <strain evidence="1 2">NL-1719</strain>
    </source>
</reference>
<evidence type="ECO:0000313" key="1">
    <source>
        <dbReference type="EMBL" id="TFK62553.1"/>
    </source>
</evidence>
<dbReference type="EMBL" id="ML208574">
    <property type="protein sequence ID" value="TFK62553.1"/>
    <property type="molecule type" value="Genomic_DNA"/>
</dbReference>